<comment type="similarity">
    <text evidence="1">Belongs to the transposase IS21/IS408/IS1162 family.</text>
</comment>
<evidence type="ECO:0000313" key="4">
    <source>
        <dbReference type="Proteomes" id="UP001596183"/>
    </source>
</evidence>
<dbReference type="PANTHER" id="PTHR35004:SF6">
    <property type="entry name" value="TRANSPOSASE"/>
    <property type="match status" value="1"/>
</dbReference>
<feature type="domain" description="Integrase catalytic" evidence="2">
    <location>
        <begin position="133"/>
        <end position="308"/>
    </location>
</feature>
<dbReference type="InterPro" id="IPR036397">
    <property type="entry name" value="RNaseH_sf"/>
</dbReference>
<name>A0ABW0Y003_9ACTN</name>
<dbReference type="SUPFAM" id="SSF53098">
    <property type="entry name" value="Ribonuclease H-like"/>
    <property type="match status" value="1"/>
</dbReference>
<dbReference type="InterPro" id="IPR001584">
    <property type="entry name" value="Integrase_cat-core"/>
</dbReference>
<dbReference type="EMBL" id="JBHSPC010000165">
    <property type="protein sequence ID" value="MFC5675468.1"/>
    <property type="molecule type" value="Genomic_DNA"/>
</dbReference>
<dbReference type="Pfam" id="PF02796">
    <property type="entry name" value="HTH_7"/>
    <property type="match status" value="1"/>
</dbReference>
<dbReference type="PANTHER" id="PTHR35004">
    <property type="entry name" value="TRANSPOSASE RV3428C-RELATED"/>
    <property type="match status" value="1"/>
</dbReference>
<proteinExistence type="inferred from homology"/>
<dbReference type="InterPro" id="IPR054353">
    <property type="entry name" value="IstA-like_C"/>
</dbReference>
<evidence type="ECO:0000256" key="1">
    <source>
        <dbReference type="ARBA" id="ARBA00009277"/>
    </source>
</evidence>
<dbReference type="RefSeq" id="WP_381220609.1">
    <property type="nucleotide sequence ID" value="NZ_JBHSPC010000165.1"/>
</dbReference>
<reference evidence="4" key="1">
    <citation type="journal article" date="2019" name="Int. J. Syst. Evol. Microbiol.">
        <title>The Global Catalogue of Microorganisms (GCM) 10K type strain sequencing project: providing services to taxonomists for standard genome sequencing and annotation.</title>
        <authorList>
            <consortium name="The Broad Institute Genomics Platform"/>
            <consortium name="The Broad Institute Genome Sequencing Center for Infectious Disease"/>
            <person name="Wu L."/>
            <person name="Ma J."/>
        </authorList>
    </citation>
    <scope>NUCLEOTIDE SEQUENCE [LARGE SCALE GENOMIC DNA]</scope>
    <source>
        <strain evidence="4">JCM 13852</strain>
    </source>
</reference>
<evidence type="ECO:0000313" key="3">
    <source>
        <dbReference type="EMBL" id="MFC5675468.1"/>
    </source>
</evidence>
<dbReference type="Pfam" id="PF22483">
    <property type="entry name" value="Mu-transpos_C_2"/>
    <property type="match status" value="1"/>
</dbReference>
<dbReference type="PROSITE" id="PS50994">
    <property type="entry name" value="INTEGRASE"/>
    <property type="match status" value="1"/>
</dbReference>
<keyword evidence="4" id="KW-1185">Reference proteome</keyword>
<comment type="caution">
    <text evidence="3">The sequence shown here is derived from an EMBL/GenBank/DDBJ whole genome shotgun (WGS) entry which is preliminary data.</text>
</comment>
<sequence length="475" mass="52514">MILNEERWAELRRFRALHASGAMSVSEIARETGLHRQTVRKYLSSQAPPGPPRGSSREGTQARVVTGVAPLIDAMLRAELLIKGTVVHERLVEQYGFTGNYQRVKLYLQEARPRIAAELGIGTDELRRLHRRFEVIPGAQAQVDWGDEGKILAHVGIEKVYSFHMTLSYSRDPFCCFTTSQDLASFFACHRRAFEHFGGVPAAIVYDRTKTVVRRHVAPGKAVPLHPEAVAFAGHYDFDIDVLAAYRPTGKGRVERQVAIVRDHVLAGRAFASLEEMDAAFTAWVPLRRARTHATHGEVIGVRAARDQAALRPVPQTPYLVTRRHLRHVGKDCLVAFEGNLYSVPARQVRHRQLVEIRAGADMVFLHSTAPETAGQSLLAAHPRALGRGQRIVDEAHWEGLPDGHTRAVTAGDAEAGDSNVVPLRRPAPAATGPLQALLTRSAAAQVEVERRPLSVYDQLAGTRPFTPATIKDHR</sequence>
<gene>
    <name evidence="3" type="primary">istA</name>
    <name evidence="3" type="ORF">ACFP2V_37075</name>
</gene>
<dbReference type="Gene3D" id="3.30.420.10">
    <property type="entry name" value="Ribonuclease H-like superfamily/Ribonuclease H"/>
    <property type="match status" value="1"/>
</dbReference>
<dbReference type="Pfam" id="PF00665">
    <property type="entry name" value="rve"/>
    <property type="match status" value="1"/>
</dbReference>
<dbReference type="Proteomes" id="UP001596183">
    <property type="component" value="Unassembled WGS sequence"/>
</dbReference>
<accession>A0ABW0Y003</accession>
<organism evidence="3 4">
    <name type="scientific">Streptomyces incanus</name>
    <dbReference type="NCBI Taxonomy" id="887453"/>
    <lineage>
        <taxon>Bacteria</taxon>
        <taxon>Bacillati</taxon>
        <taxon>Actinomycetota</taxon>
        <taxon>Actinomycetes</taxon>
        <taxon>Kitasatosporales</taxon>
        <taxon>Streptomycetaceae</taxon>
        <taxon>Streptomyces</taxon>
    </lineage>
</organism>
<dbReference type="InterPro" id="IPR006120">
    <property type="entry name" value="Resolvase_HTH_dom"/>
</dbReference>
<dbReference type="InterPro" id="IPR012337">
    <property type="entry name" value="RNaseH-like_sf"/>
</dbReference>
<evidence type="ECO:0000259" key="2">
    <source>
        <dbReference type="PROSITE" id="PS50994"/>
    </source>
</evidence>
<protein>
    <submittedName>
        <fullName evidence="3">IS21 family transposase</fullName>
    </submittedName>
</protein>
<dbReference type="NCBIfam" id="NF033546">
    <property type="entry name" value="transpos_IS21"/>
    <property type="match status" value="1"/>
</dbReference>
<dbReference type="Gene3D" id="1.10.10.60">
    <property type="entry name" value="Homeodomain-like"/>
    <property type="match status" value="1"/>
</dbReference>